<dbReference type="EMBL" id="LLXI01002161">
    <property type="protein sequence ID" value="PKY56381.1"/>
    <property type="molecule type" value="Genomic_DNA"/>
</dbReference>
<dbReference type="VEuPathDB" id="FungiDB:FUN_009250"/>
<dbReference type="VEuPathDB" id="FungiDB:RhiirA1_469176"/>
<sequence length="483" mass="56100">MEKLNIDCLVLIFNELCKDNKSLYSCLLVNKEWCHLVVPILWNNYPSYFINVESREKFFNIIISCLSPSSKQLLFDNNIRLSQTILSKTPTFNYISLCKFFNGEILTCIMRMVFKEEFLIKVDSKKVYLFLREMYKLFISQCKGIKTFVWDTYEPLLSFPGALTFFSQLYSLKINLWFIDSNSLYRMSQICNDLGELIIENCSQDIPGLISLIDAQRNLKIVSLEFKIMDGSCEELGTCEELSKALARRGCTINNLSLHDSVDVIPHSFLTSLVSLKYLGIYYDCESYERNIEFQKYLAISKFPDLQSLEIKDDLLCFKKLAMLIEKTKGNISNIYVETCNESAENTGMLLNAISNHCPRIENLVTYLGPNDLIYVKLLLMNCRNLVCLNLFGLNENSDIGDKLLDILIKFSPKCLIDILISGYWKYSIDVFVNFFESYRGRKFCFNISDVIEYITKEHLNVVKYYFDEGIVTYSNLLNYIKL</sequence>
<dbReference type="VEuPathDB" id="FungiDB:RhiirFUN_008064"/>
<comment type="caution">
    <text evidence="1">The sequence shown here is derived from an EMBL/GenBank/DDBJ whole genome shotgun (WGS) entry which is preliminary data.</text>
</comment>
<evidence type="ECO:0000313" key="2">
    <source>
        <dbReference type="Proteomes" id="UP000234323"/>
    </source>
</evidence>
<protein>
    <recommendedName>
        <fullName evidence="3">F-box domain-containing protein</fullName>
    </recommendedName>
</protein>
<dbReference type="AlphaFoldDB" id="A0A2I1HBV7"/>
<name>A0A2I1HBV7_9GLOM</name>
<keyword evidence="2" id="KW-1185">Reference proteome</keyword>
<gene>
    <name evidence="1" type="ORF">RhiirA4_476641</name>
</gene>
<dbReference type="Gene3D" id="3.80.10.10">
    <property type="entry name" value="Ribonuclease Inhibitor"/>
    <property type="match status" value="1"/>
</dbReference>
<reference evidence="1 2" key="1">
    <citation type="submission" date="2015-10" db="EMBL/GenBank/DDBJ databases">
        <title>Genome analyses suggest a sexual origin of heterokaryosis in a supposedly ancient asexual fungus.</title>
        <authorList>
            <person name="Ropars J."/>
            <person name="Sedzielewska K."/>
            <person name="Noel J."/>
            <person name="Charron P."/>
            <person name="Farinelli L."/>
            <person name="Marton T."/>
            <person name="Kruger M."/>
            <person name="Pelin A."/>
            <person name="Brachmann A."/>
            <person name="Corradi N."/>
        </authorList>
    </citation>
    <scope>NUCLEOTIDE SEQUENCE [LARGE SCALE GENOMIC DNA]</scope>
    <source>
        <strain evidence="1 2">A4</strain>
    </source>
</reference>
<proteinExistence type="predicted"/>
<accession>A0A2I1HBV7</accession>
<evidence type="ECO:0000313" key="1">
    <source>
        <dbReference type="EMBL" id="PKY56381.1"/>
    </source>
</evidence>
<dbReference type="Proteomes" id="UP000234323">
    <property type="component" value="Unassembled WGS sequence"/>
</dbReference>
<evidence type="ECO:0008006" key="3">
    <source>
        <dbReference type="Google" id="ProtNLM"/>
    </source>
</evidence>
<organism evidence="1 2">
    <name type="scientific">Rhizophagus irregularis</name>
    <dbReference type="NCBI Taxonomy" id="588596"/>
    <lineage>
        <taxon>Eukaryota</taxon>
        <taxon>Fungi</taxon>
        <taxon>Fungi incertae sedis</taxon>
        <taxon>Mucoromycota</taxon>
        <taxon>Glomeromycotina</taxon>
        <taxon>Glomeromycetes</taxon>
        <taxon>Glomerales</taxon>
        <taxon>Glomeraceae</taxon>
        <taxon>Rhizophagus</taxon>
    </lineage>
</organism>
<dbReference type="InterPro" id="IPR032675">
    <property type="entry name" value="LRR_dom_sf"/>
</dbReference>